<organism evidence="2 3">
    <name type="scientific">Rotaria sordida</name>
    <dbReference type="NCBI Taxonomy" id="392033"/>
    <lineage>
        <taxon>Eukaryota</taxon>
        <taxon>Metazoa</taxon>
        <taxon>Spiralia</taxon>
        <taxon>Gnathifera</taxon>
        <taxon>Rotifera</taxon>
        <taxon>Eurotatoria</taxon>
        <taxon>Bdelloidea</taxon>
        <taxon>Philodinida</taxon>
        <taxon>Philodinidae</taxon>
        <taxon>Rotaria</taxon>
    </lineage>
</organism>
<gene>
    <name evidence="2" type="ORF">JXQ802_LOCUS41617</name>
    <name evidence="1" type="ORF">PYM288_LOCUS11231</name>
</gene>
<evidence type="ECO:0000313" key="2">
    <source>
        <dbReference type="EMBL" id="CAF1521554.1"/>
    </source>
</evidence>
<dbReference type="EMBL" id="CAJNOH010000186">
    <property type="protein sequence ID" value="CAF0934390.1"/>
    <property type="molecule type" value="Genomic_DNA"/>
</dbReference>
<protein>
    <submittedName>
        <fullName evidence="2">Uncharacterized protein</fullName>
    </submittedName>
</protein>
<dbReference type="Proteomes" id="UP000663870">
    <property type="component" value="Unassembled WGS sequence"/>
</dbReference>
<accession>A0A815UEI3</accession>
<name>A0A815UEI3_9BILA</name>
<sequence length="80" mass="9539">MGSSKSILKRSMIRGDEIQVLQVYRSRSDIRRHIDPNLVLNEDGDTFVHYASHFAMKTFLRKYLTKAWKRQQQQQQKELS</sequence>
<comment type="caution">
    <text evidence="2">The sequence shown here is derived from an EMBL/GenBank/DDBJ whole genome shotgun (WGS) entry which is preliminary data.</text>
</comment>
<evidence type="ECO:0000313" key="1">
    <source>
        <dbReference type="EMBL" id="CAF0934390.1"/>
    </source>
</evidence>
<dbReference type="EMBL" id="CAJNOL010002676">
    <property type="protein sequence ID" value="CAF1521554.1"/>
    <property type="molecule type" value="Genomic_DNA"/>
</dbReference>
<keyword evidence="3" id="KW-1185">Reference proteome</keyword>
<dbReference type="AlphaFoldDB" id="A0A815UEI3"/>
<evidence type="ECO:0000313" key="3">
    <source>
        <dbReference type="Proteomes" id="UP000663870"/>
    </source>
</evidence>
<dbReference type="Proteomes" id="UP000663854">
    <property type="component" value="Unassembled WGS sequence"/>
</dbReference>
<proteinExistence type="predicted"/>
<reference evidence="2" key="1">
    <citation type="submission" date="2021-02" db="EMBL/GenBank/DDBJ databases">
        <authorList>
            <person name="Nowell W R."/>
        </authorList>
    </citation>
    <scope>NUCLEOTIDE SEQUENCE</scope>
</reference>